<dbReference type="InterPro" id="IPR051319">
    <property type="entry name" value="Oligoribo/pAp-PDE_c-di-AMP_PDE"/>
</dbReference>
<proteinExistence type="predicted"/>
<feature type="domain" description="DDH" evidence="1">
    <location>
        <begin position="18"/>
        <end position="156"/>
    </location>
</feature>
<dbReference type="SUPFAM" id="SSF64182">
    <property type="entry name" value="DHH phosphoesterases"/>
    <property type="match status" value="1"/>
</dbReference>
<comment type="caution">
    <text evidence="3">The sequence shown here is derived from an EMBL/GenBank/DDBJ whole genome shotgun (WGS) entry which is preliminary data.</text>
</comment>
<dbReference type="Gene3D" id="3.10.310.30">
    <property type="match status" value="1"/>
</dbReference>
<evidence type="ECO:0000259" key="1">
    <source>
        <dbReference type="Pfam" id="PF01368"/>
    </source>
</evidence>
<dbReference type="Pfam" id="PF01368">
    <property type="entry name" value="DHH"/>
    <property type="match status" value="1"/>
</dbReference>
<sequence length="320" mass="36224">MIMSKMEIIAKIKEFDTIILHRHVRPDPDAYGSQGGLAEMIKASFPEKNVYMAGKEDPSLSYLAKLDDIEDQTYSDALVIVCDTANRERICDERYHMGKFLIKIDHHPNVDSYGDMMWVDTDAASTSEMIYELYLAGKEQGLVLNEKAARLIYAGIVGDTGRFLFPSTTPKTFQYAAELVKYDFDRETLYNQLYNTKPHIARFKGYILQNFTISKNGLSVVKITKELLDEYGLTSEETSQLVGILGDLEGILAWVFFVEEPDVIRIRLRSKGPVVNKIASKYNGGGHPRAAGASITKWEQAVEVIRDLELACEKFKMQHN</sequence>
<dbReference type="Pfam" id="PF02272">
    <property type="entry name" value="DHHA1"/>
    <property type="match status" value="1"/>
</dbReference>
<dbReference type="PANTHER" id="PTHR47618">
    <property type="entry name" value="BIFUNCTIONAL OLIGORIBONUCLEASE AND PAP PHOSPHATASE NRNA"/>
    <property type="match status" value="1"/>
</dbReference>
<evidence type="ECO:0000313" key="3">
    <source>
        <dbReference type="EMBL" id="TCT24976.1"/>
    </source>
</evidence>
<gene>
    <name evidence="3" type="ORF">EDD68_10443</name>
</gene>
<dbReference type="Gene3D" id="3.90.1640.10">
    <property type="entry name" value="inorganic pyrophosphatase (n-terminal core)"/>
    <property type="match status" value="1"/>
</dbReference>
<dbReference type="AlphaFoldDB" id="A0A4R3N9L4"/>
<reference evidence="3 4" key="1">
    <citation type="submission" date="2019-03" db="EMBL/GenBank/DDBJ databases">
        <title>Genomic Encyclopedia of Type Strains, Phase IV (KMG-IV): sequencing the most valuable type-strain genomes for metagenomic binning, comparative biology and taxonomic classification.</title>
        <authorList>
            <person name="Goeker M."/>
        </authorList>
    </citation>
    <scope>NUCLEOTIDE SEQUENCE [LARGE SCALE GENOMIC DNA]</scope>
    <source>
        <strain evidence="3 4">DSM 25894</strain>
    </source>
</reference>
<dbReference type="InterPro" id="IPR001667">
    <property type="entry name" value="DDH_dom"/>
</dbReference>
<feature type="domain" description="DHHA1" evidence="2">
    <location>
        <begin position="230"/>
        <end position="310"/>
    </location>
</feature>
<accession>A0A4R3N9L4</accession>
<evidence type="ECO:0000313" key="4">
    <source>
        <dbReference type="Proteomes" id="UP000294650"/>
    </source>
</evidence>
<evidence type="ECO:0000259" key="2">
    <source>
        <dbReference type="Pfam" id="PF02272"/>
    </source>
</evidence>
<dbReference type="InterPro" id="IPR038763">
    <property type="entry name" value="DHH_sf"/>
</dbReference>
<keyword evidence="4" id="KW-1185">Reference proteome</keyword>
<dbReference type="EMBL" id="SMAN01000004">
    <property type="protein sequence ID" value="TCT24976.1"/>
    <property type="molecule type" value="Genomic_DNA"/>
</dbReference>
<organism evidence="3 4">
    <name type="scientific">Melghiribacillus thermohalophilus</name>
    <dbReference type="NCBI Taxonomy" id="1324956"/>
    <lineage>
        <taxon>Bacteria</taxon>
        <taxon>Bacillati</taxon>
        <taxon>Bacillota</taxon>
        <taxon>Bacilli</taxon>
        <taxon>Bacillales</taxon>
        <taxon>Bacillaceae</taxon>
        <taxon>Melghiribacillus</taxon>
    </lineage>
</organism>
<dbReference type="PANTHER" id="PTHR47618:SF1">
    <property type="entry name" value="BIFUNCTIONAL OLIGORIBONUCLEASE AND PAP PHOSPHATASE NRNA"/>
    <property type="match status" value="1"/>
</dbReference>
<protein>
    <submittedName>
        <fullName evidence="3">Phosphoesterase RecJ-like protein</fullName>
    </submittedName>
</protein>
<dbReference type="GO" id="GO:0003676">
    <property type="term" value="F:nucleic acid binding"/>
    <property type="evidence" value="ECO:0007669"/>
    <property type="project" value="InterPro"/>
</dbReference>
<dbReference type="InterPro" id="IPR003156">
    <property type="entry name" value="DHHA1_dom"/>
</dbReference>
<name>A0A4R3N9L4_9BACI</name>
<dbReference type="Proteomes" id="UP000294650">
    <property type="component" value="Unassembled WGS sequence"/>
</dbReference>